<sequence>MLHLPLEIRDSIYTYHCATTRKRSGRDRLYNGTHHTDLLRANHQIYNEAVNYLYDRTFSIYIVCEEGRMPEASAQILAIFDRAALRRVKSTTTRKPGGEDRSTRRRCISGVSAVAIDSFTLPNYDSPRCCLQSQRI</sequence>
<accession>A0A4S8XDA9</accession>
<dbReference type="EMBL" id="QZAL01000162">
    <property type="protein sequence ID" value="THW35200.1"/>
    <property type="molecule type" value="Genomic_DNA"/>
</dbReference>
<evidence type="ECO:0000313" key="1">
    <source>
        <dbReference type="EMBL" id="THW35200.1"/>
    </source>
</evidence>
<evidence type="ECO:0000313" key="2">
    <source>
        <dbReference type="Proteomes" id="UP000310687"/>
    </source>
</evidence>
<dbReference type="Proteomes" id="UP000310687">
    <property type="component" value="Unassembled WGS sequence"/>
</dbReference>
<gene>
    <name evidence="1" type="ORF">D6D22_08272</name>
</gene>
<organism evidence="1 2">
    <name type="scientific">Aureobasidium pullulans</name>
    <name type="common">Black yeast</name>
    <name type="synonym">Pullularia pullulans</name>
    <dbReference type="NCBI Taxonomy" id="5580"/>
    <lineage>
        <taxon>Eukaryota</taxon>
        <taxon>Fungi</taxon>
        <taxon>Dikarya</taxon>
        <taxon>Ascomycota</taxon>
        <taxon>Pezizomycotina</taxon>
        <taxon>Dothideomycetes</taxon>
        <taxon>Dothideomycetidae</taxon>
        <taxon>Dothideales</taxon>
        <taxon>Saccotheciaceae</taxon>
        <taxon>Aureobasidium</taxon>
    </lineage>
</organism>
<proteinExistence type="predicted"/>
<comment type="caution">
    <text evidence="1">The sequence shown here is derived from an EMBL/GenBank/DDBJ whole genome shotgun (WGS) entry which is preliminary data.</text>
</comment>
<evidence type="ECO:0008006" key="3">
    <source>
        <dbReference type="Google" id="ProtNLM"/>
    </source>
</evidence>
<name>A0A4S8XDA9_AURPU</name>
<reference evidence="1 2" key="1">
    <citation type="submission" date="2018-10" db="EMBL/GenBank/DDBJ databases">
        <title>Fifty Aureobasidium pullulans genomes reveal a recombining polyextremotolerant generalist.</title>
        <authorList>
            <person name="Gostincar C."/>
            <person name="Turk M."/>
            <person name="Zajc J."/>
            <person name="Gunde-Cimerman N."/>
        </authorList>
    </citation>
    <scope>NUCLEOTIDE SEQUENCE [LARGE SCALE GENOMIC DNA]</scope>
    <source>
        <strain evidence="1 2">EXF-11013</strain>
    </source>
</reference>
<protein>
    <recommendedName>
        <fullName evidence="3">F-box domain-containing protein</fullName>
    </recommendedName>
</protein>
<dbReference type="AlphaFoldDB" id="A0A4S8XDA9"/>